<keyword evidence="2" id="KW-0028">Amino-acid biosynthesis</keyword>
<dbReference type="InterPro" id="IPR011859">
    <property type="entry name" value="Dihydrodipicolinate_Rdtase_pln"/>
</dbReference>
<sequence>MIKVMVNGLPGKMSTKVIEYVSASPDFTLSPFSFTGSEVNMDHVSIKEMRYGLVPPTEREKCIALIKEYLGQFLVVDFTHPSAVNGNAEFYCQHELPFVMGTTGGDREALEQTVKNSNIIAVIAPNMAKQIVAFQAMMEYAATAFSGAFKGYALEIVESHQQGKADTSGTAKAMVKYFNELGISFSPEQIIMVRNPDEQRRMGVPEKHLGGHGWHTYTLRSPDGTVLFRFTHNINGRDVYAAGTLDALRFLQQKVDAGDKGKVYSMTDVFKGV</sequence>
<comment type="catalytic activity">
    <reaction evidence="10">
        <text>(S)-2,3,4,5-tetrahydrodipicolinate + NADP(+) + H2O = (2S,4S)-4-hydroxy-2,3,4,5-tetrahydrodipicolinate + NADPH + H(+)</text>
        <dbReference type="Rhea" id="RHEA:35331"/>
        <dbReference type="ChEBI" id="CHEBI:15377"/>
        <dbReference type="ChEBI" id="CHEBI:15378"/>
        <dbReference type="ChEBI" id="CHEBI:16845"/>
        <dbReference type="ChEBI" id="CHEBI:57783"/>
        <dbReference type="ChEBI" id="CHEBI:58349"/>
        <dbReference type="ChEBI" id="CHEBI:67139"/>
        <dbReference type="EC" id="1.17.1.8"/>
    </reaction>
</comment>
<comment type="similarity">
    <text evidence="1">Belongs to the DapB family.</text>
</comment>
<evidence type="ECO:0000256" key="5">
    <source>
        <dbReference type="ARBA" id="ARBA00023002"/>
    </source>
</evidence>
<comment type="pathway">
    <text evidence="8">Amino-acid biosynthesis; L-lysine biosynthesis via DAP pathway; (S)-tetrahydrodipicolinate from L-aspartate: step 4/4.</text>
</comment>
<proteinExistence type="inferred from homology"/>
<dbReference type="GO" id="GO:0009089">
    <property type="term" value="P:lysine biosynthetic process via diaminopimelate"/>
    <property type="evidence" value="ECO:0007669"/>
    <property type="project" value="InterPro"/>
</dbReference>
<dbReference type="InterPro" id="IPR023940">
    <property type="entry name" value="DHDPR_bac"/>
</dbReference>
<dbReference type="InterPro" id="IPR022663">
    <property type="entry name" value="DapB_C"/>
</dbReference>
<dbReference type="InterPro" id="IPR036291">
    <property type="entry name" value="NAD(P)-bd_dom_sf"/>
</dbReference>
<dbReference type="GO" id="GO:0070402">
    <property type="term" value="F:NADPH binding"/>
    <property type="evidence" value="ECO:0007669"/>
    <property type="project" value="InterPro"/>
</dbReference>
<evidence type="ECO:0000256" key="7">
    <source>
        <dbReference type="ARBA" id="ARBA00023154"/>
    </source>
</evidence>
<dbReference type="Proteomes" id="UP000228510">
    <property type="component" value="Unassembled WGS sequence"/>
</dbReference>
<evidence type="ECO:0000259" key="12">
    <source>
        <dbReference type="Pfam" id="PF01113"/>
    </source>
</evidence>
<keyword evidence="3" id="KW-0521">NADP</keyword>
<accession>A0A2H0UYQ8</accession>
<organism evidence="14 15">
    <name type="scientific">Candidatus Falkowbacteria bacterium CG10_big_fil_rev_8_21_14_0_10_44_15</name>
    <dbReference type="NCBI Taxonomy" id="1974569"/>
    <lineage>
        <taxon>Bacteria</taxon>
        <taxon>Candidatus Falkowiibacteriota</taxon>
    </lineage>
</organism>
<dbReference type="Pfam" id="PF01113">
    <property type="entry name" value="DapB_N"/>
    <property type="match status" value="1"/>
</dbReference>
<dbReference type="NCBIfam" id="TIGR02130">
    <property type="entry name" value="dapB_plant"/>
    <property type="match status" value="1"/>
</dbReference>
<dbReference type="AlphaFoldDB" id="A0A2H0UYQ8"/>
<evidence type="ECO:0000256" key="3">
    <source>
        <dbReference type="ARBA" id="ARBA00022857"/>
    </source>
</evidence>
<evidence type="ECO:0000256" key="11">
    <source>
        <dbReference type="ARBA" id="ARBA00049396"/>
    </source>
</evidence>
<comment type="catalytic activity">
    <reaction evidence="11">
        <text>(S)-2,3,4,5-tetrahydrodipicolinate + NAD(+) + H2O = (2S,4S)-4-hydroxy-2,3,4,5-tetrahydrodipicolinate + NADH + H(+)</text>
        <dbReference type="Rhea" id="RHEA:35323"/>
        <dbReference type="ChEBI" id="CHEBI:15377"/>
        <dbReference type="ChEBI" id="CHEBI:15378"/>
        <dbReference type="ChEBI" id="CHEBI:16845"/>
        <dbReference type="ChEBI" id="CHEBI:57540"/>
        <dbReference type="ChEBI" id="CHEBI:57945"/>
        <dbReference type="ChEBI" id="CHEBI:67139"/>
        <dbReference type="EC" id="1.17.1.8"/>
    </reaction>
</comment>
<name>A0A2H0UYQ8_9BACT</name>
<evidence type="ECO:0000256" key="4">
    <source>
        <dbReference type="ARBA" id="ARBA00022915"/>
    </source>
</evidence>
<keyword evidence="6" id="KW-0520">NAD</keyword>
<dbReference type="PANTHER" id="PTHR20836">
    <property type="entry name" value="DIHYDRODIPICOLINATE REDUCTASE"/>
    <property type="match status" value="1"/>
</dbReference>
<evidence type="ECO:0000256" key="2">
    <source>
        <dbReference type="ARBA" id="ARBA00022605"/>
    </source>
</evidence>
<feature type="domain" description="Dihydrodipicolinate reductase N-terminal" evidence="12">
    <location>
        <begin position="2"/>
        <end position="127"/>
    </location>
</feature>
<protein>
    <recommendedName>
        <fullName evidence="9">4-hydroxy-tetrahydrodipicolinate reductase</fullName>
        <ecNumber evidence="9">1.17.1.8</ecNumber>
    </recommendedName>
</protein>
<dbReference type="GO" id="GO:0019877">
    <property type="term" value="P:diaminopimelate biosynthetic process"/>
    <property type="evidence" value="ECO:0007669"/>
    <property type="project" value="UniProtKB-KW"/>
</dbReference>
<comment type="caution">
    <text evidence="14">The sequence shown here is derived from an EMBL/GenBank/DDBJ whole genome shotgun (WGS) entry which is preliminary data.</text>
</comment>
<dbReference type="Pfam" id="PF05173">
    <property type="entry name" value="DapB_C"/>
    <property type="match status" value="1"/>
</dbReference>
<dbReference type="Gene3D" id="3.30.360.10">
    <property type="entry name" value="Dihydrodipicolinate Reductase, domain 2"/>
    <property type="match status" value="1"/>
</dbReference>
<dbReference type="CDD" id="cd02274">
    <property type="entry name" value="DHDPR_N"/>
    <property type="match status" value="1"/>
</dbReference>
<dbReference type="EMBL" id="PFAT01000055">
    <property type="protein sequence ID" value="PIR91963.1"/>
    <property type="molecule type" value="Genomic_DNA"/>
</dbReference>
<gene>
    <name evidence="14" type="primary">dapB</name>
    <name evidence="14" type="ORF">COU01_04340</name>
</gene>
<keyword evidence="7" id="KW-0457">Lysine biosynthesis</keyword>
<dbReference type="InterPro" id="IPR000846">
    <property type="entry name" value="DapB_N"/>
</dbReference>
<dbReference type="PANTHER" id="PTHR20836:SF0">
    <property type="entry name" value="4-HYDROXY-TETRAHYDRODIPICOLINATE REDUCTASE 1, CHLOROPLASTIC-RELATED"/>
    <property type="match status" value="1"/>
</dbReference>
<dbReference type="SUPFAM" id="SSF51735">
    <property type="entry name" value="NAD(P)-binding Rossmann-fold domains"/>
    <property type="match status" value="1"/>
</dbReference>
<dbReference type="GO" id="GO:0008839">
    <property type="term" value="F:4-hydroxy-tetrahydrodipicolinate reductase"/>
    <property type="evidence" value="ECO:0007669"/>
    <property type="project" value="UniProtKB-EC"/>
</dbReference>
<keyword evidence="5" id="KW-0560">Oxidoreductase</keyword>
<reference evidence="15" key="1">
    <citation type="submission" date="2017-09" db="EMBL/GenBank/DDBJ databases">
        <title>Depth-based differentiation of microbial function through sediment-hosted aquifers and enrichment of novel symbionts in the deep terrestrial subsurface.</title>
        <authorList>
            <person name="Probst A.J."/>
            <person name="Ladd B."/>
            <person name="Jarett J.K."/>
            <person name="Geller-Mcgrath D.E."/>
            <person name="Sieber C.M.K."/>
            <person name="Emerson J.B."/>
            <person name="Anantharaman K."/>
            <person name="Thomas B.C."/>
            <person name="Malmstrom R."/>
            <person name="Stieglmeier M."/>
            <person name="Klingl A."/>
            <person name="Woyke T."/>
            <person name="Ryan C.M."/>
            <person name="Banfield J.F."/>
        </authorList>
    </citation>
    <scope>NUCLEOTIDE SEQUENCE [LARGE SCALE GENOMIC DNA]</scope>
</reference>
<feature type="domain" description="Dihydrodipicolinate reductase C-terminal" evidence="13">
    <location>
        <begin position="132"/>
        <end position="269"/>
    </location>
</feature>
<keyword evidence="4" id="KW-0220">Diaminopimelate biosynthesis</keyword>
<evidence type="ECO:0000256" key="9">
    <source>
        <dbReference type="ARBA" id="ARBA00038983"/>
    </source>
</evidence>
<evidence type="ECO:0000313" key="14">
    <source>
        <dbReference type="EMBL" id="PIR91963.1"/>
    </source>
</evidence>
<evidence type="ECO:0000256" key="8">
    <source>
        <dbReference type="ARBA" id="ARBA00037922"/>
    </source>
</evidence>
<evidence type="ECO:0000256" key="6">
    <source>
        <dbReference type="ARBA" id="ARBA00023027"/>
    </source>
</evidence>
<evidence type="ECO:0000259" key="13">
    <source>
        <dbReference type="Pfam" id="PF05173"/>
    </source>
</evidence>
<dbReference type="PIRSF" id="PIRSF000161">
    <property type="entry name" value="DHPR"/>
    <property type="match status" value="1"/>
</dbReference>
<evidence type="ECO:0000313" key="15">
    <source>
        <dbReference type="Proteomes" id="UP000228510"/>
    </source>
</evidence>
<dbReference type="EC" id="1.17.1.8" evidence="9"/>
<dbReference type="Gene3D" id="3.40.50.720">
    <property type="entry name" value="NAD(P)-binding Rossmann-like Domain"/>
    <property type="match status" value="1"/>
</dbReference>
<evidence type="ECO:0000256" key="10">
    <source>
        <dbReference type="ARBA" id="ARBA00049080"/>
    </source>
</evidence>
<evidence type="ECO:0000256" key="1">
    <source>
        <dbReference type="ARBA" id="ARBA00006642"/>
    </source>
</evidence>